<name>A0A9W8ZLW5_9PLEO</name>
<dbReference type="EMBL" id="JAPEVA010000003">
    <property type="protein sequence ID" value="KAJ4412141.1"/>
    <property type="molecule type" value="Genomic_DNA"/>
</dbReference>
<proteinExistence type="predicted"/>
<feature type="transmembrane region" description="Helical" evidence="1">
    <location>
        <begin position="24"/>
        <end position="44"/>
    </location>
</feature>
<sequence length="299" mass="33327">MSQKAPYPSKFWSLGGKPEKSIDIPVTAICLFLYVCCAATHMTIFQLNRRRGHKFLFNGVLFGFCMSRIVTCSLRISSVVYPHNIRLAIATQIFTVAGVLIVFVVNLLWTQRIVRSLHPHIGWHHIPSLVLKLLWPTIALTLIALITVTVQSFYTLRPRTHFIDRAVQLYGVTFLAVISFLPLPILVLAFAVPRTQRHDKFGAGRLRVKVAVLVTGAMLVCFGASYRAGTTWRAPVPLTEPMPGYFHKAAFYIVDFGVEILTVGLYALMRVDLRFHVPDGARGPGAYSSSEALEEKTGA</sequence>
<feature type="transmembrane region" description="Helical" evidence="1">
    <location>
        <begin position="166"/>
        <end position="190"/>
    </location>
</feature>
<feature type="transmembrane region" description="Helical" evidence="1">
    <location>
        <begin position="210"/>
        <end position="229"/>
    </location>
</feature>
<dbReference type="AlphaFoldDB" id="A0A9W8ZLW5"/>
<organism evidence="2 3">
    <name type="scientific">Didymella pomorum</name>
    <dbReference type="NCBI Taxonomy" id="749634"/>
    <lineage>
        <taxon>Eukaryota</taxon>
        <taxon>Fungi</taxon>
        <taxon>Dikarya</taxon>
        <taxon>Ascomycota</taxon>
        <taxon>Pezizomycotina</taxon>
        <taxon>Dothideomycetes</taxon>
        <taxon>Pleosporomycetidae</taxon>
        <taxon>Pleosporales</taxon>
        <taxon>Pleosporineae</taxon>
        <taxon>Didymellaceae</taxon>
        <taxon>Didymella</taxon>
    </lineage>
</organism>
<feature type="transmembrane region" description="Helical" evidence="1">
    <location>
        <begin position="129"/>
        <end position="154"/>
    </location>
</feature>
<dbReference type="PANTHER" id="PTHR35184">
    <property type="entry name" value="YALI0C10208P"/>
    <property type="match status" value="1"/>
</dbReference>
<gene>
    <name evidence="2" type="ORF">N0V91_000609</name>
</gene>
<evidence type="ECO:0000313" key="2">
    <source>
        <dbReference type="EMBL" id="KAJ4412141.1"/>
    </source>
</evidence>
<comment type="caution">
    <text evidence="2">The sequence shown here is derived from an EMBL/GenBank/DDBJ whole genome shotgun (WGS) entry which is preliminary data.</text>
</comment>
<keyword evidence="1" id="KW-1133">Transmembrane helix</keyword>
<feature type="transmembrane region" description="Helical" evidence="1">
    <location>
        <begin position="56"/>
        <end position="76"/>
    </location>
</feature>
<dbReference type="PANTHER" id="PTHR35184:SF1">
    <property type="entry name" value="INTEGRAL MEMBRANE PROTEIN"/>
    <property type="match status" value="1"/>
</dbReference>
<accession>A0A9W8ZLW5</accession>
<reference evidence="2" key="1">
    <citation type="submission" date="2022-10" db="EMBL/GenBank/DDBJ databases">
        <title>Tapping the CABI collections for fungal endophytes: first genome assemblies for Collariella, Neodidymelliopsis, Ascochyta clinopodiicola, Didymella pomorum, Didymosphaeria variabile, Neocosmospora piperis and Neocucurbitaria cava.</title>
        <authorList>
            <person name="Hill R."/>
        </authorList>
    </citation>
    <scope>NUCLEOTIDE SEQUENCE</scope>
    <source>
        <strain evidence="2">IMI 355091</strain>
    </source>
</reference>
<keyword evidence="1" id="KW-0472">Membrane</keyword>
<keyword evidence="3" id="KW-1185">Reference proteome</keyword>
<evidence type="ECO:0000313" key="3">
    <source>
        <dbReference type="Proteomes" id="UP001140510"/>
    </source>
</evidence>
<dbReference type="Proteomes" id="UP001140510">
    <property type="component" value="Unassembled WGS sequence"/>
</dbReference>
<feature type="transmembrane region" description="Helical" evidence="1">
    <location>
        <begin position="249"/>
        <end position="268"/>
    </location>
</feature>
<dbReference type="OrthoDB" id="3357002at2759"/>
<keyword evidence="1" id="KW-0812">Transmembrane</keyword>
<feature type="transmembrane region" description="Helical" evidence="1">
    <location>
        <begin position="88"/>
        <end position="109"/>
    </location>
</feature>
<protein>
    <submittedName>
        <fullName evidence="2">Uncharacterized protein</fullName>
    </submittedName>
</protein>
<evidence type="ECO:0000256" key="1">
    <source>
        <dbReference type="SAM" id="Phobius"/>
    </source>
</evidence>